<organism evidence="3">
    <name type="scientific">marine sediment metagenome</name>
    <dbReference type="NCBI Taxonomy" id="412755"/>
    <lineage>
        <taxon>unclassified sequences</taxon>
        <taxon>metagenomes</taxon>
        <taxon>ecological metagenomes</taxon>
    </lineage>
</organism>
<feature type="domain" description="DUF3850" evidence="2">
    <location>
        <begin position="2"/>
        <end position="84"/>
    </location>
</feature>
<dbReference type="SUPFAM" id="SSF88697">
    <property type="entry name" value="PUA domain-like"/>
    <property type="match status" value="1"/>
</dbReference>
<feature type="region of interest" description="Disordered" evidence="1">
    <location>
        <begin position="116"/>
        <end position="163"/>
    </location>
</feature>
<sequence>MIHELKTWPGPFVACADGLKRFEIRRADRRYAIGDTLVLREWVPTPDDPTSEGIYPGSFGVFAVTYICEGGASRIPRDLVVMSITAIPIFAVPAKTNLGKRIKVLCAEALEKMDPEQRKQAHGRAAQLAVERPDEEPCDGCPSCKPAGGLGRPHLPPSRFEFN</sequence>
<protein>
    <recommendedName>
        <fullName evidence="2">DUF3850 domain-containing protein</fullName>
    </recommendedName>
</protein>
<reference evidence="3" key="1">
    <citation type="journal article" date="2015" name="Nature">
        <title>Complex archaea that bridge the gap between prokaryotes and eukaryotes.</title>
        <authorList>
            <person name="Spang A."/>
            <person name="Saw J.H."/>
            <person name="Jorgensen S.L."/>
            <person name="Zaremba-Niedzwiedzka K."/>
            <person name="Martijn J."/>
            <person name="Lind A.E."/>
            <person name="van Eijk R."/>
            <person name="Schleper C."/>
            <person name="Guy L."/>
            <person name="Ettema T.J."/>
        </authorList>
    </citation>
    <scope>NUCLEOTIDE SEQUENCE</scope>
</reference>
<dbReference type="AlphaFoldDB" id="A0A0F9X340"/>
<comment type="caution">
    <text evidence="3">The sequence shown here is derived from an EMBL/GenBank/DDBJ whole genome shotgun (WGS) entry which is preliminary data.</text>
</comment>
<evidence type="ECO:0000313" key="3">
    <source>
        <dbReference type="EMBL" id="KKN85898.1"/>
    </source>
</evidence>
<dbReference type="Pfam" id="PF12961">
    <property type="entry name" value="DUF3850"/>
    <property type="match status" value="1"/>
</dbReference>
<dbReference type="EMBL" id="LAZR01000153">
    <property type="protein sequence ID" value="KKN85898.1"/>
    <property type="molecule type" value="Genomic_DNA"/>
</dbReference>
<accession>A0A0F9X340</accession>
<dbReference type="InterPro" id="IPR039440">
    <property type="entry name" value="DUF3850"/>
</dbReference>
<dbReference type="Gene3D" id="2.30.130.30">
    <property type="entry name" value="Hypothetical protein"/>
    <property type="match status" value="1"/>
</dbReference>
<evidence type="ECO:0000256" key="1">
    <source>
        <dbReference type="SAM" id="MobiDB-lite"/>
    </source>
</evidence>
<name>A0A0F9X340_9ZZZZ</name>
<dbReference type="InterPro" id="IPR015947">
    <property type="entry name" value="PUA-like_sf"/>
</dbReference>
<evidence type="ECO:0000259" key="2">
    <source>
        <dbReference type="Pfam" id="PF12961"/>
    </source>
</evidence>
<proteinExistence type="predicted"/>
<gene>
    <name evidence="3" type="ORF">LCGC14_0273090</name>
</gene>